<proteinExistence type="inferred from homology"/>
<evidence type="ECO:0008006" key="6">
    <source>
        <dbReference type="Google" id="ProtNLM"/>
    </source>
</evidence>
<dbReference type="OrthoDB" id="66881at2759"/>
<dbReference type="STRING" id="1296096.A0A1B9HYL1"/>
<dbReference type="InterPro" id="IPR036188">
    <property type="entry name" value="FAD/NAD-bd_sf"/>
</dbReference>
<dbReference type="EMBL" id="KI894013">
    <property type="protein sequence ID" value="OCF48350.1"/>
    <property type="molecule type" value="Genomic_DNA"/>
</dbReference>
<reference evidence="5" key="2">
    <citation type="submission" date="2016-07" db="EMBL/GenBank/DDBJ databases">
        <title>Evolution of pathogenesis and genome organization in the Tremellales.</title>
        <authorList>
            <person name="Cuomo C."/>
            <person name="Litvintseva A."/>
            <person name="Heitman J."/>
            <person name="Chen Y."/>
            <person name="Sun S."/>
            <person name="Springer D."/>
            <person name="Dromer F."/>
            <person name="Young S."/>
            <person name="Zeng Q."/>
            <person name="Chapman S."/>
            <person name="Gujja S."/>
            <person name="Saif S."/>
            <person name="Birren B."/>
        </authorList>
    </citation>
    <scope>NUCLEOTIDE SEQUENCE</scope>
    <source>
        <strain evidence="5">CBS 10737</strain>
    </source>
</reference>
<organism evidence="5">
    <name type="scientific">Kwoniella pini CBS 10737</name>
    <dbReference type="NCBI Taxonomy" id="1296096"/>
    <lineage>
        <taxon>Eukaryota</taxon>
        <taxon>Fungi</taxon>
        <taxon>Dikarya</taxon>
        <taxon>Basidiomycota</taxon>
        <taxon>Agaricomycotina</taxon>
        <taxon>Tremellomycetes</taxon>
        <taxon>Tremellales</taxon>
        <taxon>Cryptococcaceae</taxon>
        <taxon>Kwoniella</taxon>
    </lineage>
</organism>
<keyword evidence="4" id="KW-0560">Oxidoreductase</keyword>
<dbReference type="InterPro" id="IPR020946">
    <property type="entry name" value="Flavin_mOase-like"/>
</dbReference>
<dbReference type="GO" id="GO:0004499">
    <property type="term" value="F:N,N-dimethylaniline monooxygenase activity"/>
    <property type="evidence" value="ECO:0007669"/>
    <property type="project" value="InterPro"/>
</dbReference>
<reference evidence="5" key="1">
    <citation type="submission" date="2013-07" db="EMBL/GenBank/DDBJ databases">
        <title>The Genome Sequence of Cryptococcus pinus CBS10737.</title>
        <authorList>
            <consortium name="The Broad Institute Genome Sequencing Platform"/>
            <person name="Cuomo C."/>
            <person name="Litvintseva A."/>
            <person name="Chen Y."/>
            <person name="Heitman J."/>
            <person name="Sun S."/>
            <person name="Springer D."/>
            <person name="Dromer F."/>
            <person name="Young S.K."/>
            <person name="Zeng Q."/>
            <person name="Gargeya S."/>
            <person name="Fitzgerald M."/>
            <person name="Abouelleil A."/>
            <person name="Alvarado L."/>
            <person name="Berlin A.M."/>
            <person name="Chapman S.B."/>
            <person name="Dewar J."/>
            <person name="Goldberg J."/>
            <person name="Griggs A."/>
            <person name="Gujja S."/>
            <person name="Hansen M."/>
            <person name="Howarth C."/>
            <person name="Imamovic A."/>
            <person name="Larimer J."/>
            <person name="McCowan C."/>
            <person name="Murphy C."/>
            <person name="Pearson M."/>
            <person name="Priest M."/>
            <person name="Roberts A."/>
            <person name="Saif S."/>
            <person name="Shea T."/>
            <person name="Sykes S."/>
            <person name="Wortman J."/>
            <person name="Nusbaum C."/>
            <person name="Birren B."/>
        </authorList>
    </citation>
    <scope>NUCLEOTIDE SEQUENCE [LARGE SCALE GENOMIC DNA]</scope>
    <source>
        <strain evidence="5">CBS 10737</strain>
    </source>
</reference>
<dbReference type="Gene3D" id="3.50.50.60">
    <property type="entry name" value="FAD/NAD(P)-binding domain"/>
    <property type="match status" value="3"/>
</dbReference>
<dbReference type="GO" id="GO:0050660">
    <property type="term" value="F:flavin adenine dinucleotide binding"/>
    <property type="evidence" value="ECO:0007669"/>
    <property type="project" value="InterPro"/>
</dbReference>
<evidence type="ECO:0000313" key="5">
    <source>
        <dbReference type="EMBL" id="OCF48350.1"/>
    </source>
</evidence>
<dbReference type="PRINTS" id="PR00419">
    <property type="entry name" value="ADXRDTASE"/>
</dbReference>
<dbReference type="Pfam" id="PF13450">
    <property type="entry name" value="NAD_binding_8"/>
    <property type="match status" value="1"/>
</dbReference>
<keyword evidence="3" id="KW-0274">FAD</keyword>
<dbReference type="GO" id="GO:0050661">
    <property type="term" value="F:NADP binding"/>
    <property type="evidence" value="ECO:0007669"/>
    <property type="project" value="InterPro"/>
</dbReference>
<sequence length="473" mass="53035">MTIAVKPSVLIIGCGPAGLGAIEQFLRKGFDVVAYEARDSIGGLWNFDPNPPPCTISFDKLGHAIALSELERQGKPAPAPTPMYAGVTANTPRDIMPYRSHPYPNGTVEYPNYKTIYQYQLKHAKRYADYIQLNRVVTRVRHTPEGHSSVKRWLVEWTPSYTSKSPDIGTVFEEEFDHIVVANGTDSRPFIPYINGLWSWKGEIIHSRWYRTPEAFAGKTVMVVGGGPSSADIVRELGMLKVTNSPSQAKKIYRSFRSKLRYDTEHEKGWPAHINNLSPMKIVHPPSEDSQTGRIVTVLDEVIDDVDIIIFATSFVARFEFFKETDAPFSQAPLVRYPQVPKGVPLPPADFITEASLEGGHRVHNLDSHQLFYLPDPTLAFLLLHAEAIPWPFSEMQARVVAAYWTGTPLDLIPHSDEDNDSHSVLILGHPGEFEYAEGLLKLIGEGGTEEVDSEGRWGAWPEWKKHIRALID</sequence>
<dbReference type="PANTHER" id="PTHR23023">
    <property type="entry name" value="DIMETHYLANILINE MONOOXYGENASE"/>
    <property type="match status" value="1"/>
</dbReference>
<evidence type="ECO:0000256" key="1">
    <source>
        <dbReference type="ARBA" id="ARBA00009183"/>
    </source>
</evidence>
<evidence type="ECO:0000256" key="3">
    <source>
        <dbReference type="ARBA" id="ARBA00022827"/>
    </source>
</evidence>
<name>A0A1B9HYL1_9TREE</name>
<keyword evidence="2" id="KW-0285">Flavoprotein</keyword>
<protein>
    <recommendedName>
        <fullName evidence="6">FAD/NAD(P)-binding domain-containing protein</fullName>
    </recommendedName>
</protein>
<accession>A0A1B9HYL1</accession>
<dbReference type="SUPFAM" id="SSF51905">
    <property type="entry name" value="FAD/NAD(P)-binding domain"/>
    <property type="match status" value="1"/>
</dbReference>
<dbReference type="Pfam" id="PF00743">
    <property type="entry name" value="FMO-like"/>
    <property type="match status" value="1"/>
</dbReference>
<dbReference type="AlphaFoldDB" id="A0A1B9HYL1"/>
<evidence type="ECO:0000256" key="4">
    <source>
        <dbReference type="ARBA" id="ARBA00023002"/>
    </source>
</evidence>
<dbReference type="InterPro" id="IPR050346">
    <property type="entry name" value="FMO-like"/>
</dbReference>
<comment type="similarity">
    <text evidence="1">Belongs to the FMO family.</text>
</comment>
<evidence type="ECO:0000256" key="2">
    <source>
        <dbReference type="ARBA" id="ARBA00022630"/>
    </source>
</evidence>
<gene>
    <name evidence="5" type="ORF">I206_05127</name>
</gene>